<comment type="caution">
    <text evidence="1">The sequence shown here is derived from an EMBL/GenBank/DDBJ whole genome shotgun (WGS) entry which is preliminary data.</text>
</comment>
<evidence type="ECO:0000313" key="2">
    <source>
        <dbReference type="Proteomes" id="UP001057455"/>
    </source>
</evidence>
<name>A0A9W5T9M4_BABOV</name>
<proteinExistence type="predicted"/>
<dbReference type="OrthoDB" id="390194at2759"/>
<evidence type="ECO:0000313" key="1">
    <source>
        <dbReference type="EMBL" id="GFE53420.1"/>
    </source>
</evidence>
<gene>
    <name evidence="1" type="ORF">BaOVIS_008240</name>
</gene>
<dbReference type="Proteomes" id="UP001057455">
    <property type="component" value="Unassembled WGS sequence"/>
</dbReference>
<sequence length="349" mass="40211">MAYTITKWNLSRHCERIWSVHNIWSTQCRVASSLKNTFRTCLPCGSNSGWLPLDNLYTKQGDCGQKETLTIDKERVINTPNQLLYVARHGLRCQVFDTVLWQDLYERSLELAPDFQTRQWVELLHIYKRIKIRHRGLLDIVTREVMYQLERLSLEDLSKLALSMAWNEYCHNEMFDRIADVITTRLSREKIQEIPQGSIDPSTNKVSTKVGGNLEARNNDNLVVDDTNQPAKNIALSKITSYTHLLGAYAKCEFEHRELFEAVAVDLMDQLESKEMLIPQGFLVKLLASYAKFGYRHAPLFDALSKEMVTAKIPTGHLAKVQQMMKALQYENALMNSVFAYRLGNVTQC</sequence>
<reference evidence="1" key="1">
    <citation type="submission" date="2019-12" db="EMBL/GenBank/DDBJ databases">
        <title>Genome sequence of Babesia ovis.</title>
        <authorList>
            <person name="Yamagishi J."/>
            <person name="Sevinc F."/>
            <person name="Xuan X."/>
        </authorList>
    </citation>
    <scope>NUCLEOTIDE SEQUENCE</scope>
    <source>
        <strain evidence="1">Selcuk</strain>
    </source>
</reference>
<accession>A0A9W5T9M4</accession>
<keyword evidence="2" id="KW-1185">Reference proteome</keyword>
<protein>
    <submittedName>
        <fullName evidence="1">Uncharacterized protein</fullName>
    </submittedName>
</protein>
<organism evidence="1 2">
    <name type="scientific">Babesia ovis</name>
    <dbReference type="NCBI Taxonomy" id="5869"/>
    <lineage>
        <taxon>Eukaryota</taxon>
        <taxon>Sar</taxon>
        <taxon>Alveolata</taxon>
        <taxon>Apicomplexa</taxon>
        <taxon>Aconoidasida</taxon>
        <taxon>Piroplasmida</taxon>
        <taxon>Babesiidae</taxon>
        <taxon>Babesia</taxon>
    </lineage>
</organism>
<dbReference type="AlphaFoldDB" id="A0A9W5T9M4"/>
<dbReference type="EMBL" id="BLIY01000006">
    <property type="protein sequence ID" value="GFE53420.1"/>
    <property type="molecule type" value="Genomic_DNA"/>
</dbReference>